<feature type="domain" description="Putative amidase" evidence="1">
    <location>
        <begin position="170"/>
        <end position="319"/>
    </location>
</feature>
<reference evidence="3" key="1">
    <citation type="submission" date="2017-05" db="EMBL/GenBank/DDBJ databases">
        <authorList>
            <person name="Sung H."/>
        </authorList>
    </citation>
    <scope>NUCLEOTIDE SEQUENCE [LARGE SCALE GENOMIC DNA]</scope>
    <source>
        <strain evidence="3">AR23208</strain>
    </source>
</reference>
<dbReference type="PANTHER" id="PTHR40032">
    <property type="entry name" value="EXPORTED PROTEIN-RELATED"/>
    <property type="match status" value="1"/>
</dbReference>
<dbReference type="Pfam" id="PF12671">
    <property type="entry name" value="Amidase_6"/>
    <property type="match status" value="1"/>
</dbReference>
<dbReference type="PANTHER" id="PTHR40032:SF1">
    <property type="entry name" value="EXPORTED PROTEIN"/>
    <property type="match status" value="1"/>
</dbReference>
<dbReference type="Proteomes" id="UP000195437">
    <property type="component" value="Chromosome"/>
</dbReference>
<dbReference type="AlphaFoldDB" id="A0A1Y0II49"/>
<accession>A0A1Y0II49</accession>
<evidence type="ECO:0000313" key="2">
    <source>
        <dbReference type="EMBL" id="ARU59759.1"/>
    </source>
</evidence>
<gene>
    <name evidence="2" type="ORF">CBW65_00870</name>
</gene>
<organism evidence="2 3">
    <name type="scientific">Tumebacillus avium</name>
    <dbReference type="NCBI Taxonomy" id="1903704"/>
    <lineage>
        <taxon>Bacteria</taxon>
        <taxon>Bacillati</taxon>
        <taxon>Bacillota</taxon>
        <taxon>Bacilli</taxon>
        <taxon>Bacillales</taxon>
        <taxon>Alicyclobacillaceae</taxon>
        <taxon>Tumebacillus</taxon>
    </lineage>
</organism>
<dbReference type="KEGG" id="tum:CBW65_00870"/>
<evidence type="ECO:0000259" key="1">
    <source>
        <dbReference type="Pfam" id="PF12671"/>
    </source>
</evidence>
<dbReference type="EMBL" id="CP021434">
    <property type="protein sequence ID" value="ARU59759.1"/>
    <property type="molecule type" value="Genomic_DNA"/>
</dbReference>
<proteinExistence type="predicted"/>
<evidence type="ECO:0000313" key="3">
    <source>
        <dbReference type="Proteomes" id="UP000195437"/>
    </source>
</evidence>
<sequence length="328" mass="38415">MQFRQEVCPMDHQAWLKTVEEFFREKNRVWLQGEEGTLLHFLSGTPAECHSFQEVRALRQALPARDIRYRKAKTHLQVMQSKWNPDGETATVDLIENVRFFYEQKGDIGHESRRSVHRLTLLHEGGSWKVARDIVNSEPKMLREAPTAAEQAEVIEETDAEPATREMRGRYDRVRAFKYAELWWNGFNPAYAKMEGNDCTNYISQVVHAGGMPQIHSGSRSNGWWYRGKNWSFSWTVAHSFKLALPRLLHAQEVADPRQLKVGDIICYDWDGDGRWQHNTVVVDFDAYGRPLVNAHTIASHRRYWDYRDSYAYTARTKYAFYHIPDNF</sequence>
<protein>
    <recommendedName>
        <fullName evidence="1">Putative amidase domain-containing protein</fullName>
    </recommendedName>
</protein>
<keyword evidence="3" id="KW-1185">Reference proteome</keyword>
<name>A0A1Y0II49_9BACL</name>
<dbReference type="InterPro" id="IPR024301">
    <property type="entry name" value="Amidase_6"/>
</dbReference>